<feature type="domain" description="Di19 C-terminal" evidence="2">
    <location>
        <begin position="11"/>
        <end position="109"/>
    </location>
</feature>
<reference evidence="3 4" key="1">
    <citation type="journal article" date="2021" name="Commun. Biol.">
        <title>The genome of Shorea leprosula (Dipterocarpaceae) highlights the ecological relevance of drought in aseasonal tropical rainforests.</title>
        <authorList>
            <person name="Ng K.K.S."/>
            <person name="Kobayashi M.J."/>
            <person name="Fawcett J.A."/>
            <person name="Hatakeyama M."/>
            <person name="Paape T."/>
            <person name="Ng C.H."/>
            <person name="Ang C.C."/>
            <person name="Tnah L.H."/>
            <person name="Lee C.T."/>
            <person name="Nishiyama T."/>
            <person name="Sese J."/>
            <person name="O'Brien M.J."/>
            <person name="Copetti D."/>
            <person name="Mohd Noor M.I."/>
            <person name="Ong R.C."/>
            <person name="Putra M."/>
            <person name="Sireger I.Z."/>
            <person name="Indrioko S."/>
            <person name="Kosugi Y."/>
            <person name="Izuno A."/>
            <person name="Isagi Y."/>
            <person name="Lee S.L."/>
            <person name="Shimizu K.K."/>
        </authorList>
    </citation>
    <scope>NUCLEOTIDE SEQUENCE [LARGE SCALE GENOMIC DNA]</scope>
    <source>
        <strain evidence="3">214</strain>
    </source>
</reference>
<keyword evidence="4" id="KW-1185">Reference proteome</keyword>
<sequence length="114" mass="12740">MHHKGSILPSFKKEFHDEPFQPFLSRSSSTISSSKMAPDPLLSFLFYKAPPDCSKSVPTATSTEVSLEETNSDEKNLEKTVHPSPLSNKNLMERAKKCEFLQGLLLSTILDNDL</sequence>
<dbReference type="PANTHER" id="PTHR31875">
    <property type="entry name" value="PROTEIN DEHYDRATION-INDUCED 19"/>
    <property type="match status" value="1"/>
</dbReference>
<evidence type="ECO:0000313" key="3">
    <source>
        <dbReference type="EMBL" id="GKV22114.1"/>
    </source>
</evidence>
<gene>
    <name evidence="3" type="ORF">SLEP1_g32009</name>
</gene>
<accession>A0AAV5KC50</accession>
<proteinExistence type="predicted"/>
<dbReference type="Pfam" id="PF14571">
    <property type="entry name" value="Di19_C"/>
    <property type="match status" value="1"/>
</dbReference>
<comment type="caution">
    <text evidence="3">The sequence shown here is derived from an EMBL/GenBank/DDBJ whole genome shotgun (WGS) entry which is preliminary data.</text>
</comment>
<feature type="compositionally biased region" description="Polar residues" evidence="1">
    <location>
        <begin position="56"/>
        <end position="65"/>
    </location>
</feature>
<dbReference type="InterPro" id="IPR027935">
    <property type="entry name" value="Di19_C"/>
</dbReference>
<dbReference type="EMBL" id="BPVZ01000059">
    <property type="protein sequence ID" value="GKV22114.1"/>
    <property type="molecule type" value="Genomic_DNA"/>
</dbReference>
<feature type="region of interest" description="Disordered" evidence="1">
    <location>
        <begin position="55"/>
        <end position="87"/>
    </location>
</feature>
<dbReference type="InterPro" id="IPR033347">
    <property type="entry name" value="Di19"/>
</dbReference>
<dbReference type="AlphaFoldDB" id="A0AAV5KC50"/>
<evidence type="ECO:0000313" key="4">
    <source>
        <dbReference type="Proteomes" id="UP001054252"/>
    </source>
</evidence>
<dbReference type="Proteomes" id="UP001054252">
    <property type="component" value="Unassembled WGS sequence"/>
</dbReference>
<organism evidence="3 4">
    <name type="scientific">Rubroshorea leprosula</name>
    <dbReference type="NCBI Taxonomy" id="152421"/>
    <lineage>
        <taxon>Eukaryota</taxon>
        <taxon>Viridiplantae</taxon>
        <taxon>Streptophyta</taxon>
        <taxon>Embryophyta</taxon>
        <taxon>Tracheophyta</taxon>
        <taxon>Spermatophyta</taxon>
        <taxon>Magnoliopsida</taxon>
        <taxon>eudicotyledons</taxon>
        <taxon>Gunneridae</taxon>
        <taxon>Pentapetalae</taxon>
        <taxon>rosids</taxon>
        <taxon>malvids</taxon>
        <taxon>Malvales</taxon>
        <taxon>Dipterocarpaceae</taxon>
        <taxon>Rubroshorea</taxon>
    </lineage>
</organism>
<evidence type="ECO:0000256" key="1">
    <source>
        <dbReference type="SAM" id="MobiDB-lite"/>
    </source>
</evidence>
<protein>
    <recommendedName>
        <fullName evidence="2">Di19 C-terminal domain-containing protein</fullName>
    </recommendedName>
</protein>
<dbReference type="PANTHER" id="PTHR31875:SF25">
    <property type="entry name" value="PROTEIN DEHYDRATION-INDUCED 19 HOMOLOG 2"/>
    <property type="match status" value="1"/>
</dbReference>
<evidence type="ECO:0000259" key="2">
    <source>
        <dbReference type="Pfam" id="PF14571"/>
    </source>
</evidence>
<feature type="compositionally biased region" description="Basic and acidic residues" evidence="1">
    <location>
        <begin position="72"/>
        <end position="81"/>
    </location>
</feature>
<name>A0AAV5KC50_9ROSI</name>